<comment type="catalytic activity">
    <reaction evidence="6 7 8">
        <text>alpha-D-glucose 6-phosphate = beta-D-fructose 6-phosphate</text>
        <dbReference type="Rhea" id="RHEA:11816"/>
        <dbReference type="ChEBI" id="CHEBI:57634"/>
        <dbReference type="ChEBI" id="CHEBI:58225"/>
        <dbReference type="EC" id="5.3.1.9"/>
    </reaction>
</comment>
<evidence type="ECO:0000256" key="6">
    <source>
        <dbReference type="ARBA" id="ARBA00029321"/>
    </source>
</evidence>
<dbReference type="Gene3D" id="3.40.50.10490">
    <property type="entry name" value="Glucose-6-phosphate isomerase like protein, domain 1"/>
    <property type="match status" value="2"/>
</dbReference>
<dbReference type="Pfam" id="PF00342">
    <property type="entry name" value="PGI"/>
    <property type="match status" value="1"/>
</dbReference>
<dbReference type="GO" id="GO:0051156">
    <property type="term" value="P:glucose 6-phosphate metabolic process"/>
    <property type="evidence" value="ECO:0007669"/>
    <property type="project" value="TreeGrafter"/>
</dbReference>
<keyword evidence="5 7" id="KW-0413">Isomerase</keyword>
<keyword evidence="10" id="KW-1185">Reference proteome</keyword>
<dbReference type="PROSITE" id="PS00765">
    <property type="entry name" value="P_GLUCOSE_ISOMERASE_1"/>
    <property type="match status" value="1"/>
</dbReference>
<dbReference type="InterPro" id="IPR001672">
    <property type="entry name" value="G6P_Isomerase"/>
</dbReference>
<dbReference type="SUPFAM" id="SSF53697">
    <property type="entry name" value="SIS domain"/>
    <property type="match status" value="1"/>
</dbReference>
<feature type="active site" evidence="7">
    <location>
        <position position="384"/>
    </location>
</feature>
<dbReference type="PRINTS" id="PR00662">
    <property type="entry name" value="G6PISOMERASE"/>
</dbReference>
<dbReference type="InterPro" id="IPR035482">
    <property type="entry name" value="SIS_PGI_2"/>
</dbReference>
<evidence type="ECO:0000256" key="5">
    <source>
        <dbReference type="ARBA" id="ARBA00023235"/>
    </source>
</evidence>
<evidence type="ECO:0000256" key="8">
    <source>
        <dbReference type="RuleBase" id="RU000612"/>
    </source>
</evidence>
<feature type="active site" evidence="7">
    <location>
        <position position="512"/>
    </location>
</feature>
<dbReference type="GO" id="GO:0006096">
    <property type="term" value="P:glycolytic process"/>
    <property type="evidence" value="ECO:0007669"/>
    <property type="project" value="UniProtKB-UniRule"/>
</dbReference>
<comment type="similarity">
    <text evidence="2 7 8">Belongs to the GPI family.</text>
</comment>
<evidence type="ECO:0000313" key="10">
    <source>
        <dbReference type="Proteomes" id="UP001214043"/>
    </source>
</evidence>
<dbReference type="GO" id="GO:0048029">
    <property type="term" value="F:monosaccharide binding"/>
    <property type="evidence" value="ECO:0007669"/>
    <property type="project" value="TreeGrafter"/>
</dbReference>
<name>A0AAF0CCD5_9PROT</name>
<dbReference type="PANTHER" id="PTHR11469:SF1">
    <property type="entry name" value="GLUCOSE-6-PHOSPHATE ISOMERASE"/>
    <property type="match status" value="1"/>
</dbReference>
<dbReference type="InterPro" id="IPR035476">
    <property type="entry name" value="SIS_PGI_1"/>
</dbReference>
<dbReference type="GO" id="GO:0005829">
    <property type="term" value="C:cytosol"/>
    <property type="evidence" value="ECO:0007669"/>
    <property type="project" value="TreeGrafter"/>
</dbReference>
<comment type="pathway">
    <text evidence="7">Carbohydrate biosynthesis; gluconeogenesis.</text>
</comment>
<keyword evidence="3 7" id="KW-0312">Gluconeogenesis</keyword>
<evidence type="ECO:0000256" key="4">
    <source>
        <dbReference type="ARBA" id="ARBA00023152"/>
    </source>
</evidence>
<dbReference type="PANTHER" id="PTHR11469">
    <property type="entry name" value="GLUCOSE-6-PHOSPHATE ISOMERASE"/>
    <property type="match status" value="1"/>
</dbReference>
<reference evidence="9" key="1">
    <citation type="submission" date="2023-02" db="EMBL/GenBank/DDBJ databases">
        <title>Genome sequence of Hyphococcus flavus.</title>
        <authorList>
            <person name="Rong J.-C."/>
            <person name="Zhao Q."/>
            <person name="Yi M."/>
            <person name="Wu J.-Y."/>
        </authorList>
    </citation>
    <scope>NUCLEOTIDE SEQUENCE</scope>
    <source>
        <strain evidence="9">MCCC 1K03223</strain>
    </source>
</reference>
<keyword evidence="7" id="KW-0963">Cytoplasm</keyword>
<evidence type="ECO:0000256" key="2">
    <source>
        <dbReference type="ARBA" id="ARBA00006604"/>
    </source>
</evidence>
<dbReference type="NCBIfam" id="NF001211">
    <property type="entry name" value="PRK00179.1"/>
    <property type="match status" value="1"/>
</dbReference>
<dbReference type="EMBL" id="CP118166">
    <property type="protein sequence ID" value="WDI33220.1"/>
    <property type="molecule type" value="Genomic_DNA"/>
</dbReference>
<evidence type="ECO:0000256" key="1">
    <source>
        <dbReference type="ARBA" id="ARBA00004926"/>
    </source>
</evidence>
<sequence>MPPLNQTPEWKALAAHAAALKASRIRDLFASDPARFERYSVEGAGLFLDFSKNKITEETVDLLIALAMARDVEGARQRMLNGEPINVTEGRAVLHPALRDFAMRDYHVDGENVSPKVRAEREKMKAFANSVHSGVRKGHTGKPLDTVVNIGIGGSDLGPSMVTEALKPYWIKGRRTFFISNVDGQHLCDALAECDPETTLFVVASKTFTTQETMTNAASARKWFLQNGGDEAAIAKHFIALSTNQRAVEAFGIDEENMFVFWDWVGGRYSLWSAIGLSIALQVGFDNFEKLLKGAHAMDEHFRTAPLRENMPVMLALVGVWNRNFMGAAAHAVLPYDQHLHRLPAYLQQADMESNGKRVGLDGAAIGVETGPVILGEPGTNGQHAFYQLLHQGTDLISADFIAPAISQSESGAHHEILLSNFLAQPEALMRGKSEKDVREELVAQGYAKPDIDKLAPHKMFPGDRPTNSILMEKVTPETLGALIALYEQKIFVQGVIWGINSFDQWGVELGKTLAKAILPEIAKCGEEKSAATAHDVSTNGLINRINTIRGAKPEGANG</sequence>
<keyword evidence="4 7" id="KW-0324">Glycolysis</keyword>
<dbReference type="FunFam" id="3.40.50.10490:FF:000004">
    <property type="entry name" value="Glucose-6-phosphate isomerase"/>
    <property type="match status" value="1"/>
</dbReference>
<dbReference type="GO" id="GO:0004347">
    <property type="term" value="F:glucose-6-phosphate isomerase activity"/>
    <property type="evidence" value="ECO:0007669"/>
    <property type="project" value="UniProtKB-UniRule"/>
</dbReference>
<evidence type="ECO:0000256" key="7">
    <source>
        <dbReference type="HAMAP-Rule" id="MF_00473"/>
    </source>
</evidence>
<comment type="subcellular location">
    <subcellularLocation>
        <location evidence="7">Cytoplasm</location>
    </subcellularLocation>
</comment>
<dbReference type="RefSeq" id="WP_274495191.1">
    <property type="nucleotide sequence ID" value="NZ_CP118166.1"/>
</dbReference>
<dbReference type="EC" id="5.3.1.9" evidence="7"/>
<dbReference type="HAMAP" id="MF_00473">
    <property type="entry name" value="G6P_isomerase"/>
    <property type="match status" value="1"/>
</dbReference>
<dbReference type="FunFam" id="1.10.1390.10:FF:000001">
    <property type="entry name" value="Glucose-6-phosphate isomerase"/>
    <property type="match status" value="1"/>
</dbReference>
<organism evidence="9 10">
    <name type="scientific">Hyphococcus flavus</name>
    <dbReference type="NCBI Taxonomy" id="1866326"/>
    <lineage>
        <taxon>Bacteria</taxon>
        <taxon>Pseudomonadati</taxon>
        <taxon>Pseudomonadota</taxon>
        <taxon>Alphaproteobacteria</taxon>
        <taxon>Parvularculales</taxon>
        <taxon>Parvularculaceae</taxon>
        <taxon>Hyphococcus</taxon>
    </lineage>
</organism>
<dbReference type="KEGG" id="hfl:PUV54_08425"/>
<dbReference type="AlphaFoldDB" id="A0AAF0CCD5"/>
<dbReference type="CDD" id="cd05016">
    <property type="entry name" value="SIS_PGI_2"/>
    <property type="match status" value="1"/>
</dbReference>
<feature type="active site" description="Proton donor" evidence="7">
    <location>
        <position position="353"/>
    </location>
</feature>
<evidence type="ECO:0000313" key="9">
    <source>
        <dbReference type="EMBL" id="WDI33220.1"/>
    </source>
</evidence>
<dbReference type="PROSITE" id="PS51463">
    <property type="entry name" value="P_GLUCOSE_ISOMERASE_3"/>
    <property type="match status" value="1"/>
</dbReference>
<proteinExistence type="inferred from homology"/>
<comment type="function">
    <text evidence="7">Catalyzes the reversible isomerization of glucose-6-phosphate to fructose-6-phosphate.</text>
</comment>
<dbReference type="PROSITE" id="PS00174">
    <property type="entry name" value="P_GLUCOSE_ISOMERASE_2"/>
    <property type="match status" value="1"/>
</dbReference>
<dbReference type="InterPro" id="IPR018189">
    <property type="entry name" value="Phosphoglucose_isomerase_CS"/>
</dbReference>
<accession>A0AAF0CCD5</accession>
<dbReference type="Gene3D" id="1.10.1390.10">
    <property type="match status" value="1"/>
</dbReference>
<dbReference type="InterPro" id="IPR046348">
    <property type="entry name" value="SIS_dom_sf"/>
</dbReference>
<dbReference type="InterPro" id="IPR023096">
    <property type="entry name" value="G6P_Isomerase_C"/>
</dbReference>
<protein>
    <recommendedName>
        <fullName evidence="7">Glucose-6-phosphate isomerase</fullName>
        <shortName evidence="7">GPI</shortName>
        <ecNumber evidence="7">5.3.1.9</ecNumber>
    </recommendedName>
    <alternativeName>
        <fullName evidence="7">Phosphoglucose isomerase</fullName>
        <shortName evidence="7">PGI</shortName>
    </alternativeName>
    <alternativeName>
        <fullName evidence="7">Phosphohexose isomerase</fullName>
        <shortName evidence="7">PHI</shortName>
    </alternativeName>
</protein>
<gene>
    <name evidence="7 9" type="primary">pgi</name>
    <name evidence="9" type="ORF">PUV54_08425</name>
</gene>
<comment type="pathway">
    <text evidence="1 7 8">Carbohydrate degradation; glycolysis; D-glyceraldehyde 3-phosphate and glycerone phosphate from D-glucose: step 2/4.</text>
</comment>
<dbReference type="GO" id="GO:0097367">
    <property type="term" value="F:carbohydrate derivative binding"/>
    <property type="evidence" value="ECO:0007669"/>
    <property type="project" value="InterPro"/>
</dbReference>
<dbReference type="Proteomes" id="UP001214043">
    <property type="component" value="Chromosome"/>
</dbReference>
<dbReference type="GO" id="GO:0006094">
    <property type="term" value="P:gluconeogenesis"/>
    <property type="evidence" value="ECO:0007669"/>
    <property type="project" value="UniProtKB-UniRule"/>
</dbReference>
<dbReference type="CDD" id="cd05015">
    <property type="entry name" value="SIS_PGI_1"/>
    <property type="match status" value="1"/>
</dbReference>
<evidence type="ECO:0000256" key="3">
    <source>
        <dbReference type="ARBA" id="ARBA00022432"/>
    </source>
</evidence>